<evidence type="ECO:0000256" key="1">
    <source>
        <dbReference type="SAM" id="SignalP"/>
    </source>
</evidence>
<name>A0A5A5TH53_9CHLR</name>
<dbReference type="Proteomes" id="UP000322530">
    <property type="component" value="Unassembled WGS sequence"/>
</dbReference>
<proteinExistence type="predicted"/>
<dbReference type="AlphaFoldDB" id="A0A5A5TH53"/>
<evidence type="ECO:0000313" key="3">
    <source>
        <dbReference type="Proteomes" id="UP000322530"/>
    </source>
</evidence>
<dbReference type="OrthoDB" id="6961139at2"/>
<accession>A0A5A5TH53</accession>
<evidence type="ECO:0008006" key="4">
    <source>
        <dbReference type="Google" id="ProtNLM"/>
    </source>
</evidence>
<dbReference type="RefSeq" id="WP_149403185.1">
    <property type="nucleotide sequence ID" value="NZ_BIXY01000066.1"/>
</dbReference>
<sequence>MYFVPYSFKFAGKRALYGLASLLMLVLMLAQASHAFASAPVTHSGHSPASQDMQNSQMRMRPAQLEANFFIFTGSHTYITYNQVSAQLSYQGSQGKQTWNGSNIGVQDSSLGTLITVYFPGNPDVGIVALTLLLPPIDLISAVPAHFETLGIYVHHRGFILLPPARLTYSTIALRGTAQHIL</sequence>
<reference evidence="2 3" key="1">
    <citation type="submission" date="2019-01" db="EMBL/GenBank/DDBJ databases">
        <title>Draft genome sequence of Dictyobacter sp. Uno17.</title>
        <authorList>
            <person name="Wang C.M."/>
            <person name="Zheng Y."/>
            <person name="Sakai Y."/>
            <person name="Abe K."/>
            <person name="Yokota A."/>
            <person name="Yabe S."/>
        </authorList>
    </citation>
    <scope>NUCLEOTIDE SEQUENCE [LARGE SCALE GENOMIC DNA]</scope>
    <source>
        <strain evidence="2 3">Uno17</strain>
    </source>
</reference>
<dbReference type="EMBL" id="BIXY01000066">
    <property type="protein sequence ID" value="GCF10294.1"/>
    <property type="molecule type" value="Genomic_DNA"/>
</dbReference>
<gene>
    <name evidence="2" type="ORF">KDI_38580</name>
</gene>
<keyword evidence="1" id="KW-0732">Signal</keyword>
<comment type="caution">
    <text evidence="2">The sequence shown here is derived from an EMBL/GenBank/DDBJ whole genome shotgun (WGS) entry which is preliminary data.</text>
</comment>
<evidence type="ECO:0000313" key="2">
    <source>
        <dbReference type="EMBL" id="GCF10294.1"/>
    </source>
</evidence>
<organism evidence="2 3">
    <name type="scientific">Dictyobacter arantiisoli</name>
    <dbReference type="NCBI Taxonomy" id="2014874"/>
    <lineage>
        <taxon>Bacteria</taxon>
        <taxon>Bacillati</taxon>
        <taxon>Chloroflexota</taxon>
        <taxon>Ktedonobacteria</taxon>
        <taxon>Ktedonobacterales</taxon>
        <taxon>Dictyobacteraceae</taxon>
        <taxon>Dictyobacter</taxon>
    </lineage>
</organism>
<keyword evidence="3" id="KW-1185">Reference proteome</keyword>
<protein>
    <recommendedName>
        <fullName evidence="4">CHRD domain-containing protein</fullName>
    </recommendedName>
</protein>
<feature type="signal peptide" evidence="1">
    <location>
        <begin position="1"/>
        <end position="37"/>
    </location>
</feature>
<feature type="chain" id="PRO_5022953378" description="CHRD domain-containing protein" evidence="1">
    <location>
        <begin position="38"/>
        <end position="182"/>
    </location>
</feature>